<dbReference type="SUPFAM" id="SSF89796">
    <property type="entry name" value="CoA-transferase family III (CaiB/BaiF)"/>
    <property type="match status" value="1"/>
</dbReference>
<dbReference type="PANTHER" id="PTHR48207">
    <property type="entry name" value="SUCCINATE--HYDROXYMETHYLGLUTARATE COA-TRANSFERASE"/>
    <property type="match status" value="1"/>
</dbReference>
<dbReference type="InterPro" id="IPR003673">
    <property type="entry name" value="CoA-Trfase_fam_III"/>
</dbReference>
<evidence type="ECO:0000256" key="2">
    <source>
        <dbReference type="SAM" id="MobiDB-lite"/>
    </source>
</evidence>
<dbReference type="KEGG" id="mon:G8E03_15300"/>
<dbReference type="InterPro" id="IPR023606">
    <property type="entry name" value="CoA-Trfase_III_dom_1_sf"/>
</dbReference>
<dbReference type="InterPro" id="IPR050483">
    <property type="entry name" value="CoA-transferase_III_domain"/>
</dbReference>
<evidence type="ECO:0000313" key="3">
    <source>
        <dbReference type="EMBL" id="QIK42217.1"/>
    </source>
</evidence>
<dbReference type="AlphaFoldDB" id="A0A6G7VQZ9"/>
<dbReference type="GO" id="GO:0008410">
    <property type="term" value="F:CoA-transferase activity"/>
    <property type="evidence" value="ECO:0007669"/>
    <property type="project" value="TreeGrafter"/>
</dbReference>
<dbReference type="Pfam" id="PF02515">
    <property type="entry name" value="CoA_transf_3"/>
    <property type="match status" value="1"/>
</dbReference>
<sequence>MTEATDLHRPDQPLRGIRVIEIGHSVAAPFCGQVLADLGAEVTKIENPDGGDDARQWGPPFIGETAAAFHSLNRNKRAIAVDLKDADERTKLEGLIKESDIVVHNMRPGLMERFELDAETLCARYPRLIYCNLGAYGATGPLNRQTGYDPLMQAFSGIMSVTGEAGRPPVRVGPSIIDQGSGMWCVIGILSALLGRAISGRGCIVDTSLFETGLSWMTVPIANALASGKEPGKTGSETPMLAPYRAFPARDRHVVIAAGNNNLFRRLCDALGQPEWAQDDRFRDNASRIANREVLNRIISEVIVQQDADHWVTVLEKVGVPCAAVNSVSEVLMHPQTQALGMLLDSGDEKLGLIGTPLRFDGRRPELRTTAPETPKRGIEERS</sequence>
<geneLocation type="plasmid" evidence="3 4">
    <name>unnamed2</name>
</geneLocation>
<evidence type="ECO:0000256" key="1">
    <source>
        <dbReference type="ARBA" id="ARBA00022679"/>
    </source>
</evidence>
<keyword evidence="3" id="KW-0614">Plasmid</keyword>
<evidence type="ECO:0000313" key="4">
    <source>
        <dbReference type="Proteomes" id="UP000500791"/>
    </source>
</evidence>
<dbReference type="RefSeq" id="WP_166194553.1">
    <property type="nucleotide sequence ID" value="NZ_CP049813.1"/>
</dbReference>
<dbReference type="PANTHER" id="PTHR48207:SF3">
    <property type="entry name" value="SUCCINATE--HYDROXYMETHYLGLUTARATE COA-TRANSFERASE"/>
    <property type="match status" value="1"/>
</dbReference>
<keyword evidence="1 3" id="KW-0808">Transferase</keyword>
<accession>A0A6G7VQZ9</accession>
<dbReference type="InterPro" id="IPR044855">
    <property type="entry name" value="CoA-Trfase_III_dom3_sf"/>
</dbReference>
<reference evidence="3 4" key="1">
    <citation type="submission" date="2020-03" db="EMBL/GenBank/DDBJ databases">
        <title>Complete genome sequence of Monaibacterium sp. ALG8 with diverse plasmids.</title>
        <authorList>
            <person name="Sun C."/>
        </authorList>
    </citation>
    <scope>NUCLEOTIDE SEQUENCE [LARGE SCALE GENOMIC DNA]</scope>
    <source>
        <strain evidence="3 4">ALG8</strain>
        <plasmid evidence="3 4">unnamed2</plasmid>
    </source>
</reference>
<protein>
    <submittedName>
        <fullName evidence="3">CoA transferase</fullName>
    </submittedName>
</protein>
<organism evidence="3 4">
    <name type="scientific">Pontivivens nitratireducens</name>
    <dbReference type="NCBI Taxonomy" id="2758038"/>
    <lineage>
        <taxon>Bacteria</taxon>
        <taxon>Pseudomonadati</taxon>
        <taxon>Pseudomonadota</taxon>
        <taxon>Alphaproteobacteria</taxon>
        <taxon>Rhodobacterales</taxon>
        <taxon>Paracoccaceae</taxon>
        <taxon>Pontivivens</taxon>
    </lineage>
</organism>
<feature type="compositionally biased region" description="Basic and acidic residues" evidence="2">
    <location>
        <begin position="374"/>
        <end position="383"/>
    </location>
</feature>
<dbReference type="Gene3D" id="3.40.50.10540">
    <property type="entry name" value="Crotonobetainyl-coa:carnitine coa-transferase, domain 1"/>
    <property type="match status" value="1"/>
</dbReference>
<keyword evidence="4" id="KW-1185">Reference proteome</keyword>
<name>A0A6G7VQZ9_9RHOB</name>
<dbReference type="Gene3D" id="3.30.1540.10">
    <property type="entry name" value="formyl-coa transferase, domain 3"/>
    <property type="match status" value="1"/>
</dbReference>
<feature type="region of interest" description="Disordered" evidence="2">
    <location>
        <begin position="362"/>
        <end position="383"/>
    </location>
</feature>
<proteinExistence type="predicted"/>
<gene>
    <name evidence="3" type="ORF">G8E03_15300</name>
</gene>
<dbReference type="Proteomes" id="UP000500791">
    <property type="component" value="Plasmid unnamed2"/>
</dbReference>
<dbReference type="EMBL" id="CP049813">
    <property type="protein sequence ID" value="QIK42217.1"/>
    <property type="molecule type" value="Genomic_DNA"/>
</dbReference>